<dbReference type="EMBL" id="JBHFEH010000005">
    <property type="protein sequence ID" value="KAL2057177.1"/>
    <property type="molecule type" value="Genomic_DNA"/>
</dbReference>
<evidence type="ECO:0000313" key="3">
    <source>
        <dbReference type="EMBL" id="KAL2057177.1"/>
    </source>
</evidence>
<comment type="caution">
    <text evidence="3">The sequence shown here is derived from an EMBL/GenBank/DDBJ whole genome shotgun (WGS) entry which is preliminary data.</text>
</comment>
<keyword evidence="2" id="KW-0812">Transmembrane</keyword>
<evidence type="ECO:0000313" key="4">
    <source>
        <dbReference type="Proteomes" id="UP001590951"/>
    </source>
</evidence>
<evidence type="ECO:0000256" key="1">
    <source>
        <dbReference type="SAM" id="MobiDB-lite"/>
    </source>
</evidence>
<dbReference type="Proteomes" id="UP001590951">
    <property type="component" value="Unassembled WGS sequence"/>
</dbReference>
<accession>A0ABR4BH84</accession>
<name>A0ABR4BH84_9LECA</name>
<protein>
    <submittedName>
        <fullName evidence="3">Uncharacterized protein</fullName>
    </submittedName>
</protein>
<feature type="region of interest" description="Disordered" evidence="1">
    <location>
        <begin position="60"/>
        <end position="165"/>
    </location>
</feature>
<keyword evidence="2" id="KW-1133">Transmembrane helix</keyword>
<reference evidence="3 4" key="1">
    <citation type="submission" date="2024-09" db="EMBL/GenBank/DDBJ databases">
        <title>Rethinking Asexuality: The Enigmatic Case of Functional Sexual Genes in Lepraria (Stereocaulaceae).</title>
        <authorList>
            <person name="Doellman M."/>
            <person name="Sun Y."/>
            <person name="Barcenas-Pena A."/>
            <person name="Lumbsch H.T."/>
            <person name="Grewe F."/>
        </authorList>
    </citation>
    <scope>NUCLEOTIDE SEQUENCE [LARGE SCALE GENOMIC DNA]</scope>
    <source>
        <strain evidence="3 4">Grewe 0041</strain>
    </source>
</reference>
<sequence>MHRPNRPTLSPLTIPLPHVFPKISAIGATHVPGPSQNNPFPVISPTGFRTGHAARAAARLPHIPDTVDGTTISPTNLLSPTLPRPKTPEAVDNIPLTPPPQYSPPPPPARQPWHPAGPTPDRRAKPVRGQRCVREEQRRVQNTRGQDLEKQATPQAVKERKVDKGYLPPGTTRLVLWSAALVVCVVVVAVAFTAAHFASHVNVG</sequence>
<evidence type="ECO:0000256" key="2">
    <source>
        <dbReference type="SAM" id="Phobius"/>
    </source>
</evidence>
<keyword evidence="2" id="KW-0472">Membrane</keyword>
<feature type="transmembrane region" description="Helical" evidence="2">
    <location>
        <begin position="174"/>
        <end position="198"/>
    </location>
</feature>
<feature type="compositionally biased region" description="Polar residues" evidence="1">
    <location>
        <begin position="68"/>
        <end position="79"/>
    </location>
</feature>
<gene>
    <name evidence="3" type="ORF">ABVK25_002229</name>
</gene>
<organism evidence="3 4">
    <name type="scientific">Lepraria finkii</name>
    <dbReference type="NCBI Taxonomy" id="1340010"/>
    <lineage>
        <taxon>Eukaryota</taxon>
        <taxon>Fungi</taxon>
        <taxon>Dikarya</taxon>
        <taxon>Ascomycota</taxon>
        <taxon>Pezizomycotina</taxon>
        <taxon>Lecanoromycetes</taxon>
        <taxon>OSLEUM clade</taxon>
        <taxon>Lecanoromycetidae</taxon>
        <taxon>Lecanorales</taxon>
        <taxon>Lecanorineae</taxon>
        <taxon>Stereocaulaceae</taxon>
        <taxon>Lepraria</taxon>
    </lineage>
</organism>
<keyword evidence="4" id="KW-1185">Reference proteome</keyword>
<feature type="compositionally biased region" description="Pro residues" evidence="1">
    <location>
        <begin position="96"/>
        <end position="118"/>
    </location>
</feature>
<proteinExistence type="predicted"/>